<keyword evidence="3 6" id="KW-0808">Transferase</keyword>
<dbReference type="PRINTS" id="PR00508">
    <property type="entry name" value="S21N4MTFRASE"/>
</dbReference>
<evidence type="ECO:0000256" key="3">
    <source>
        <dbReference type="ARBA" id="ARBA00022679"/>
    </source>
</evidence>
<protein>
    <recommendedName>
        <fullName evidence="4">Methyltransferase</fullName>
        <ecNumber evidence="4">2.1.1.-</ecNumber>
    </recommendedName>
</protein>
<reference evidence="6 7" key="1">
    <citation type="submission" date="2019-02" db="EMBL/GenBank/DDBJ databases">
        <title>Deep-cultivation of Planctomycetes and their phenomic and genomic characterization uncovers novel biology.</title>
        <authorList>
            <person name="Wiegand S."/>
            <person name="Jogler M."/>
            <person name="Boedeker C."/>
            <person name="Pinto D."/>
            <person name="Vollmers J."/>
            <person name="Rivas-Marin E."/>
            <person name="Kohn T."/>
            <person name="Peeters S.H."/>
            <person name="Heuer A."/>
            <person name="Rast P."/>
            <person name="Oberbeckmann S."/>
            <person name="Bunk B."/>
            <person name="Jeske O."/>
            <person name="Meyerdierks A."/>
            <person name="Storesund J.E."/>
            <person name="Kallscheuer N."/>
            <person name="Luecker S."/>
            <person name="Lage O.M."/>
            <person name="Pohl T."/>
            <person name="Merkel B.J."/>
            <person name="Hornburger P."/>
            <person name="Mueller R.-W."/>
            <person name="Bruemmer F."/>
            <person name="Labrenz M."/>
            <person name="Spormann A.M."/>
            <person name="Op den Camp H."/>
            <person name="Overmann J."/>
            <person name="Amann R."/>
            <person name="Jetten M.S.M."/>
            <person name="Mascher T."/>
            <person name="Medema M.H."/>
            <person name="Devos D.P."/>
            <person name="Kaster A.-K."/>
            <person name="Ovreas L."/>
            <person name="Rohde M."/>
            <person name="Galperin M.Y."/>
            <person name="Jogler C."/>
        </authorList>
    </citation>
    <scope>NUCLEOTIDE SEQUENCE [LARGE SCALE GENOMIC DNA]</scope>
    <source>
        <strain evidence="6 7">Pla163</strain>
    </source>
</reference>
<comment type="similarity">
    <text evidence="1 4">Belongs to the N(4)/N(6)-methyltransferase family.</text>
</comment>
<organism evidence="6 7">
    <name type="scientific">Rohdeia mirabilis</name>
    <dbReference type="NCBI Taxonomy" id="2528008"/>
    <lineage>
        <taxon>Bacteria</taxon>
        <taxon>Pseudomonadati</taxon>
        <taxon>Planctomycetota</taxon>
        <taxon>Planctomycetia</taxon>
        <taxon>Planctomycetia incertae sedis</taxon>
        <taxon>Rohdeia</taxon>
    </lineage>
</organism>
<name>A0A518CXR2_9BACT</name>
<evidence type="ECO:0000259" key="5">
    <source>
        <dbReference type="SMART" id="SM00470"/>
    </source>
</evidence>
<keyword evidence="7" id="KW-1185">Reference proteome</keyword>
<evidence type="ECO:0000313" key="6">
    <source>
        <dbReference type="EMBL" id="QDU84010.1"/>
    </source>
</evidence>
<dbReference type="InterPro" id="IPR001091">
    <property type="entry name" value="RM_Methyltransferase"/>
</dbReference>
<dbReference type="EMBL" id="CP036290">
    <property type="protein sequence ID" value="QDU84010.1"/>
    <property type="molecule type" value="Genomic_DNA"/>
</dbReference>
<dbReference type="PROSITE" id="PS00092">
    <property type="entry name" value="N6_MTASE"/>
    <property type="match status" value="1"/>
</dbReference>
<dbReference type="InterPro" id="IPR002941">
    <property type="entry name" value="DNA_methylase_N4/N6"/>
</dbReference>
<dbReference type="Gene3D" id="3.40.50.150">
    <property type="entry name" value="Vaccinia Virus protein VP39"/>
    <property type="match status" value="1"/>
</dbReference>
<evidence type="ECO:0000256" key="1">
    <source>
        <dbReference type="ARBA" id="ARBA00006594"/>
    </source>
</evidence>
<dbReference type="InterPro" id="IPR029063">
    <property type="entry name" value="SAM-dependent_MTases_sf"/>
</dbReference>
<dbReference type="REBASE" id="357028">
    <property type="entry name" value="M.PbaPla163ORF11110P"/>
</dbReference>
<dbReference type="GO" id="GO:0032259">
    <property type="term" value="P:methylation"/>
    <property type="evidence" value="ECO:0007669"/>
    <property type="project" value="UniProtKB-KW"/>
</dbReference>
<dbReference type="SMART" id="SM00470">
    <property type="entry name" value="ParB"/>
    <property type="match status" value="1"/>
</dbReference>
<evidence type="ECO:0000256" key="4">
    <source>
        <dbReference type="RuleBase" id="RU362026"/>
    </source>
</evidence>
<dbReference type="Gene3D" id="3.90.1530.10">
    <property type="entry name" value="Conserved hypothetical protein from pyrococcus furiosus pfu- 392566-001, ParB domain"/>
    <property type="match status" value="1"/>
</dbReference>
<accession>A0A518CXR2</accession>
<dbReference type="RefSeq" id="WP_145184752.1">
    <property type="nucleotide sequence ID" value="NZ_CP036290.1"/>
</dbReference>
<dbReference type="GO" id="GO:0008170">
    <property type="term" value="F:N-methyltransferase activity"/>
    <property type="evidence" value="ECO:0007669"/>
    <property type="project" value="InterPro"/>
</dbReference>
<dbReference type="EC" id="2.1.1.-" evidence="4"/>
<dbReference type="OrthoDB" id="9773571at2"/>
<feature type="domain" description="ParB-like N-terminal" evidence="5">
    <location>
        <begin position="7"/>
        <end position="91"/>
    </location>
</feature>
<dbReference type="InterPro" id="IPR002052">
    <property type="entry name" value="DNA_methylase_N6_adenine_CS"/>
</dbReference>
<dbReference type="InterPro" id="IPR015840">
    <property type="entry name" value="DNA_MeTrfase_ParB"/>
</dbReference>
<proteinExistence type="inferred from homology"/>
<dbReference type="AlphaFoldDB" id="A0A518CXR2"/>
<dbReference type="Proteomes" id="UP000319342">
    <property type="component" value="Chromosome"/>
</dbReference>
<dbReference type="InterPro" id="IPR003115">
    <property type="entry name" value="ParB_N"/>
</dbReference>
<evidence type="ECO:0000256" key="2">
    <source>
        <dbReference type="ARBA" id="ARBA00022603"/>
    </source>
</evidence>
<dbReference type="SUPFAM" id="SSF110849">
    <property type="entry name" value="ParB/Sulfiredoxin"/>
    <property type="match status" value="1"/>
</dbReference>
<sequence length="426" mass="47122">MDTLRVEWTPRERLFCSPSNPRVNDHAVPHVAASLRRFGWRQPIVAKPSGEVIAGNTRLKAAGELGMAEVPVVWFEGTDLEATAFAIADNRTGEFAEWDTGALAALLGELREEDALEGVGYESADIDALLRELEAEGDAADIGDAGAQELPEEPVTRPGDLWLLGDHRLLCGDSTSAEDVERLMAGEAASLLATDPPYLVDYDGSNHPAEHHKKAGRKAAPGAELGNKHWDAYIDPESSVEFFAGFLEVALAHCIERVPVYQWHATRRQTLVEQAWVQNGLFVHQTIVWVKARGVLTRSHYLWQHEPCFYGWRTGMQPEKPRRPAPNLTTVWDIDQVGQMDGIHPTQKPLRIFEIPIEHHTLKGEVVLEPFSGSGSQLIAAERLGRRCFGMEKSPQFVDAAVQRWQKATGQQAVLESTGQPDGGRE</sequence>
<keyword evidence="2 6" id="KW-0489">Methyltransferase</keyword>
<dbReference type="Pfam" id="PF01555">
    <property type="entry name" value="N6_N4_Mtase"/>
    <property type="match status" value="1"/>
</dbReference>
<dbReference type="InterPro" id="IPR036086">
    <property type="entry name" value="ParB/Sulfiredoxin_sf"/>
</dbReference>
<dbReference type="Pfam" id="PF02195">
    <property type="entry name" value="ParB_N"/>
    <property type="match status" value="1"/>
</dbReference>
<dbReference type="SUPFAM" id="SSF53335">
    <property type="entry name" value="S-adenosyl-L-methionine-dependent methyltransferases"/>
    <property type="match status" value="1"/>
</dbReference>
<evidence type="ECO:0000313" key="7">
    <source>
        <dbReference type="Proteomes" id="UP000319342"/>
    </source>
</evidence>
<dbReference type="GO" id="GO:0003677">
    <property type="term" value="F:DNA binding"/>
    <property type="evidence" value="ECO:0007669"/>
    <property type="project" value="InterPro"/>
</dbReference>
<dbReference type="PIRSF" id="PIRSF036758">
    <property type="entry name" value="Aden_M_ParB"/>
    <property type="match status" value="1"/>
</dbReference>
<gene>
    <name evidence="6" type="primary">dpnA</name>
    <name evidence="6" type="ORF">Pla163_11110</name>
</gene>